<keyword evidence="4" id="KW-1185">Reference proteome</keyword>
<dbReference type="RefSeq" id="WP_068202749.1">
    <property type="nucleotide sequence ID" value="NZ_CP014209.1"/>
</dbReference>
<protein>
    <submittedName>
        <fullName evidence="3">Uncharacterized protein</fullName>
    </submittedName>
</protein>
<evidence type="ECO:0000256" key="2">
    <source>
        <dbReference type="SAM" id="Phobius"/>
    </source>
</evidence>
<gene>
    <name evidence="3" type="ORF">I598_1906</name>
</gene>
<organism evidence="3 4">
    <name type="scientific">Isoptericola dokdonensis DS-3</name>
    <dbReference type="NCBI Taxonomy" id="1300344"/>
    <lineage>
        <taxon>Bacteria</taxon>
        <taxon>Bacillati</taxon>
        <taxon>Actinomycetota</taxon>
        <taxon>Actinomycetes</taxon>
        <taxon>Micrococcales</taxon>
        <taxon>Promicromonosporaceae</taxon>
        <taxon>Isoptericola</taxon>
    </lineage>
</organism>
<keyword evidence="2" id="KW-0812">Transmembrane</keyword>
<feature type="compositionally biased region" description="Low complexity" evidence="1">
    <location>
        <begin position="1"/>
        <end position="23"/>
    </location>
</feature>
<keyword evidence="2" id="KW-1133">Transmembrane helix</keyword>
<dbReference type="KEGG" id="ido:I598_1906"/>
<dbReference type="Proteomes" id="UP000076794">
    <property type="component" value="Chromosome"/>
</dbReference>
<dbReference type="PATRIC" id="fig|1300344.3.peg.1914"/>
<accession>A0A161II24</accession>
<feature type="region of interest" description="Disordered" evidence="1">
    <location>
        <begin position="1"/>
        <end position="50"/>
    </location>
</feature>
<dbReference type="AlphaFoldDB" id="A0A161II24"/>
<feature type="region of interest" description="Disordered" evidence="1">
    <location>
        <begin position="278"/>
        <end position="324"/>
    </location>
</feature>
<dbReference type="EMBL" id="CP014209">
    <property type="protein sequence ID" value="ANC31454.1"/>
    <property type="molecule type" value="Genomic_DNA"/>
</dbReference>
<feature type="transmembrane region" description="Helical" evidence="2">
    <location>
        <begin position="59"/>
        <end position="82"/>
    </location>
</feature>
<sequence>MPAIAPSAPAHEAAPIAPAQAAPGVEDRPAPTGEARPAWDKVRMPARPAAAGPRRSSRALVMVGAVSVALVSTASAYLAMVGFGVDLLAMSPPVAYATAGVFELSLMTVALLAREAAKGNRPAGTLLALTWVLSGASGLFAAWHELVVGHPAGAAVFRLTVPLLAALMWHLALIGDQHLASGRTWSELRAGRRMHALFQAIEAERRARVLDDGSRRARRHALRAEARRLRARSLALRSVPPEQMREVTAAWTDAFAALEAGAVAVLARFDDGAARMTAEPHAAKATRRSTSTPAREARPTEAHPAPARPAPTPRPAGGDREALRAEVERLAGEGLSHREIADQLGGVTKSTVGRWLA</sequence>
<reference evidence="3 4" key="1">
    <citation type="submission" date="2016-01" db="EMBL/GenBank/DDBJ databases">
        <title>Complete genome sequence of a soil Actinobacterium, Isoptericola dokdonensis DS-3.</title>
        <authorList>
            <person name="Kwon S.-K."/>
            <person name="Kim J.F."/>
        </authorList>
    </citation>
    <scope>NUCLEOTIDE SEQUENCE [LARGE SCALE GENOMIC DNA]</scope>
    <source>
        <strain evidence="3 4">DS-3</strain>
    </source>
</reference>
<feature type="transmembrane region" description="Helical" evidence="2">
    <location>
        <begin position="125"/>
        <end position="143"/>
    </location>
</feature>
<keyword evidence="2" id="KW-0472">Membrane</keyword>
<dbReference type="OrthoDB" id="5149098at2"/>
<feature type="transmembrane region" description="Helical" evidence="2">
    <location>
        <begin position="155"/>
        <end position="174"/>
    </location>
</feature>
<evidence type="ECO:0000256" key="1">
    <source>
        <dbReference type="SAM" id="MobiDB-lite"/>
    </source>
</evidence>
<evidence type="ECO:0000313" key="3">
    <source>
        <dbReference type="EMBL" id="ANC31454.1"/>
    </source>
</evidence>
<evidence type="ECO:0000313" key="4">
    <source>
        <dbReference type="Proteomes" id="UP000076794"/>
    </source>
</evidence>
<proteinExistence type="predicted"/>
<feature type="transmembrane region" description="Helical" evidence="2">
    <location>
        <begin position="94"/>
        <end position="113"/>
    </location>
</feature>
<name>A0A161II24_9MICO</name>
<dbReference type="STRING" id="1300344.I598_1906"/>